<dbReference type="Proteomes" id="UP000054481">
    <property type="component" value="Unassembled WGS sequence"/>
</dbReference>
<accession>A0A0F7ZLZ2</accession>
<dbReference type="SUPFAM" id="SSF53335">
    <property type="entry name" value="S-adenosyl-L-methionine-dependent methyltransferases"/>
    <property type="match status" value="1"/>
</dbReference>
<dbReference type="InterPro" id="IPR041698">
    <property type="entry name" value="Methyltransf_25"/>
</dbReference>
<dbReference type="InterPro" id="IPR029063">
    <property type="entry name" value="SAM-dependent_MTases_sf"/>
</dbReference>
<dbReference type="AlphaFoldDB" id="A0A0F7ZLZ2"/>
<comment type="similarity">
    <text evidence="1">Belongs to the methyltransferase superfamily. LaeA methyltransferase family.</text>
</comment>
<dbReference type="PANTHER" id="PTHR43591">
    <property type="entry name" value="METHYLTRANSFERASE"/>
    <property type="match status" value="1"/>
</dbReference>
<sequence>MSRLATAYSLTDVGATRSLYDEWAATYDAEMSEASQDYVAPASASAHLLKCLGPDFKTARILDAGCGTGLVGVHLARLGASAVDGIDLSPGMLDVARRTGAYKALDAVDLSKPLRCADNEYRAVVCVGTLTQGHVGPEPLAEFVRVVQPGGFVVTTVLGSIWESGRYESEVVGLARSNKVEVLGAELEDYRRGAGVQARMVVLRVL</sequence>
<proteinExistence type="inferred from homology"/>
<gene>
    <name evidence="3" type="ORF">HIM_03688</name>
</gene>
<evidence type="ECO:0000313" key="3">
    <source>
        <dbReference type="EMBL" id="KJZ76811.1"/>
    </source>
</evidence>
<dbReference type="CDD" id="cd02440">
    <property type="entry name" value="AdoMet_MTases"/>
    <property type="match status" value="1"/>
</dbReference>
<organism evidence="3 4">
    <name type="scientific">Hirsutella minnesotensis 3608</name>
    <dbReference type="NCBI Taxonomy" id="1043627"/>
    <lineage>
        <taxon>Eukaryota</taxon>
        <taxon>Fungi</taxon>
        <taxon>Dikarya</taxon>
        <taxon>Ascomycota</taxon>
        <taxon>Pezizomycotina</taxon>
        <taxon>Sordariomycetes</taxon>
        <taxon>Hypocreomycetidae</taxon>
        <taxon>Hypocreales</taxon>
        <taxon>Ophiocordycipitaceae</taxon>
        <taxon>Hirsutella</taxon>
    </lineage>
</organism>
<dbReference type="EMBL" id="KQ030509">
    <property type="protein sequence ID" value="KJZ76811.1"/>
    <property type="molecule type" value="Genomic_DNA"/>
</dbReference>
<dbReference type="Gene3D" id="3.40.50.150">
    <property type="entry name" value="Vaccinia Virus protein VP39"/>
    <property type="match status" value="1"/>
</dbReference>
<dbReference type="OrthoDB" id="66144at2759"/>
<evidence type="ECO:0000313" key="4">
    <source>
        <dbReference type="Proteomes" id="UP000054481"/>
    </source>
</evidence>
<evidence type="ECO:0000256" key="1">
    <source>
        <dbReference type="ARBA" id="ARBA00038158"/>
    </source>
</evidence>
<protein>
    <recommendedName>
        <fullName evidence="2">Methyltransferase domain-containing protein</fullName>
    </recommendedName>
</protein>
<feature type="domain" description="Methyltransferase" evidence="2">
    <location>
        <begin position="61"/>
        <end position="151"/>
    </location>
</feature>
<dbReference type="Pfam" id="PF13649">
    <property type="entry name" value="Methyltransf_25"/>
    <property type="match status" value="1"/>
</dbReference>
<evidence type="ECO:0000259" key="2">
    <source>
        <dbReference type="Pfam" id="PF13649"/>
    </source>
</evidence>
<name>A0A0F7ZLZ2_9HYPO</name>
<keyword evidence="4" id="KW-1185">Reference proteome</keyword>
<dbReference type="PANTHER" id="PTHR43591:SF110">
    <property type="entry name" value="RHODANESE DOMAIN-CONTAINING PROTEIN"/>
    <property type="match status" value="1"/>
</dbReference>
<reference evidence="3 4" key="1">
    <citation type="journal article" date="2014" name="Genome Biol. Evol.">
        <title>Comparative genomics and transcriptomics analyses reveal divergent lifestyle features of nematode endoparasitic fungus Hirsutella minnesotensis.</title>
        <authorList>
            <person name="Lai Y."/>
            <person name="Liu K."/>
            <person name="Zhang X."/>
            <person name="Zhang X."/>
            <person name="Li K."/>
            <person name="Wang N."/>
            <person name="Shu C."/>
            <person name="Wu Y."/>
            <person name="Wang C."/>
            <person name="Bushley K.E."/>
            <person name="Xiang M."/>
            <person name="Liu X."/>
        </authorList>
    </citation>
    <scope>NUCLEOTIDE SEQUENCE [LARGE SCALE GENOMIC DNA]</scope>
    <source>
        <strain evidence="3 4">3608</strain>
    </source>
</reference>